<keyword evidence="1" id="KW-0472">Membrane</keyword>
<feature type="transmembrane region" description="Helical" evidence="1">
    <location>
        <begin position="324"/>
        <end position="349"/>
    </location>
</feature>
<gene>
    <name evidence="2" type="ORF">ACFQ0I_11145</name>
</gene>
<keyword evidence="3" id="KW-1185">Reference proteome</keyword>
<accession>A0ABW3BT39</accession>
<evidence type="ECO:0000256" key="1">
    <source>
        <dbReference type="SAM" id="Phobius"/>
    </source>
</evidence>
<comment type="caution">
    <text evidence="2">The sequence shown here is derived from an EMBL/GenBank/DDBJ whole genome shotgun (WGS) entry which is preliminary data.</text>
</comment>
<proteinExistence type="predicted"/>
<feature type="transmembrane region" description="Helical" evidence="1">
    <location>
        <begin position="77"/>
        <end position="100"/>
    </location>
</feature>
<dbReference type="InterPro" id="IPR022134">
    <property type="entry name" value="DUF3667"/>
</dbReference>
<organism evidence="2 3">
    <name type="scientific">Mariniflexile aquimaris</name>
    <dbReference type="NCBI Taxonomy" id="881009"/>
    <lineage>
        <taxon>Bacteria</taxon>
        <taxon>Pseudomonadati</taxon>
        <taxon>Bacteroidota</taxon>
        <taxon>Flavobacteriia</taxon>
        <taxon>Flavobacteriales</taxon>
        <taxon>Flavobacteriaceae</taxon>
        <taxon>Mariniflexile</taxon>
    </lineage>
</organism>
<feature type="transmembrane region" description="Helical" evidence="1">
    <location>
        <begin position="291"/>
        <end position="312"/>
    </location>
</feature>
<evidence type="ECO:0000313" key="3">
    <source>
        <dbReference type="Proteomes" id="UP001597011"/>
    </source>
</evidence>
<evidence type="ECO:0000313" key="2">
    <source>
        <dbReference type="EMBL" id="MFD0836325.1"/>
    </source>
</evidence>
<dbReference type="Pfam" id="PF12412">
    <property type="entry name" value="DUF3667"/>
    <property type="match status" value="1"/>
</dbReference>
<dbReference type="EMBL" id="JBHTIB010000012">
    <property type="protein sequence ID" value="MFD0836325.1"/>
    <property type="molecule type" value="Genomic_DNA"/>
</dbReference>
<keyword evidence="1" id="KW-0812">Transmembrane</keyword>
<feature type="transmembrane region" description="Helical" evidence="1">
    <location>
        <begin position="233"/>
        <end position="252"/>
    </location>
</feature>
<name>A0ABW3BT39_9FLAO</name>
<keyword evidence="1" id="KW-1133">Transmembrane helix</keyword>
<reference evidence="3" key="1">
    <citation type="journal article" date="2019" name="Int. J. Syst. Evol. Microbiol.">
        <title>The Global Catalogue of Microorganisms (GCM) 10K type strain sequencing project: providing services to taxonomists for standard genome sequencing and annotation.</title>
        <authorList>
            <consortium name="The Broad Institute Genomics Platform"/>
            <consortium name="The Broad Institute Genome Sequencing Center for Infectious Disease"/>
            <person name="Wu L."/>
            <person name="Ma J."/>
        </authorList>
    </citation>
    <scope>NUCLEOTIDE SEQUENCE [LARGE SCALE GENOMIC DNA]</scope>
    <source>
        <strain evidence="3">CCUG 60529</strain>
    </source>
</reference>
<protein>
    <submittedName>
        <fullName evidence="2">DUF3667 domain-containing protein</fullName>
    </submittedName>
</protein>
<dbReference type="RefSeq" id="WP_379942282.1">
    <property type="nucleotide sequence ID" value="NZ_JBHTIB010000012.1"/>
</dbReference>
<dbReference type="Proteomes" id="UP001597011">
    <property type="component" value="Unassembled WGS sequence"/>
</dbReference>
<feature type="transmembrane region" description="Helical" evidence="1">
    <location>
        <begin position="264"/>
        <end position="285"/>
    </location>
</feature>
<sequence>MRKKLVICDNCEQKFQEDFQFCPHCGQKKHEDLTLKVLFYNTITNYFCVDARFFKSFIPLLIKPGFLAKRFVGGKRLLYLHPAQFYLFVSVVFFFLFSFISREQEQQLDALLSSDFNAQNNIQTTRVNDKLDSLGIEIIDEKSIDLSQDTSNPKPFVASDTIQEDDALNIDSFDFKRKTIDSLIAIKASNDAIYKEMGLSADASKLKRKFYAQILKFYKKRGGGILAAFYDTIPIAMFILLPIFAFILKIFFYKTGRYAHHLVFSFYYFSFLFAVFSLLLLINYIVDIPDWIDWLSIWVLFIYLFLAVKYFYEKGWITSFFRSAFVTFIYFTIVIPIAVVIIAISAFMFY</sequence>